<dbReference type="SUPFAM" id="SSF53955">
    <property type="entry name" value="Lysozyme-like"/>
    <property type="match status" value="1"/>
</dbReference>
<dbReference type="InterPro" id="IPR011757">
    <property type="entry name" value="Lytic_transglycosylase_MltB"/>
</dbReference>
<feature type="region of interest" description="Disordered" evidence="2">
    <location>
        <begin position="1"/>
        <end position="41"/>
    </location>
</feature>
<keyword evidence="5" id="KW-1185">Reference proteome</keyword>
<feature type="compositionally biased region" description="Low complexity" evidence="2">
    <location>
        <begin position="1"/>
        <end position="17"/>
    </location>
</feature>
<evidence type="ECO:0000259" key="3">
    <source>
        <dbReference type="Pfam" id="PF13406"/>
    </source>
</evidence>
<dbReference type="Proteomes" id="UP000285575">
    <property type="component" value="Unassembled WGS sequence"/>
</dbReference>
<name>A0A437RMF3_9BURK</name>
<sequence length="354" mass="38216">MLGLQAAAAQAQTQAPAKKPRAKAAAKPSARRRSRPAGPAYVGHPAAMAFAEEVATERGLSADWLRQQLGQARQLPAVQQLIMPPPVGVPKNWAAYRARFIEPQRINAGLAFWQQHARWLAEAEARWGVPPEIVAAIVGVETFYGRITGNFRLIDALATLSFDFPTGRRDRSAFFRSELAEFFVLCAREGRDPQSMKGSFAGAWGLPQFMPGSVNRWALDFDGDDHVDLMDSGADVVGSVAHFLAAHGWERGLPTHYAVTLPAEPANAAMLLAPDIRPSFTAAEFAAHGATLPKEAQGHEGLLALVELQNGEAPATHVAGTANFYVITRYNWSAYYAMAVIDLAAALRQGRGPG</sequence>
<protein>
    <submittedName>
        <fullName evidence="4">Lytic murein transglycosylase B</fullName>
    </submittedName>
</protein>
<proteinExistence type="predicted"/>
<dbReference type="Gene3D" id="1.10.8.350">
    <property type="entry name" value="Bacterial muramidase"/>
    <property type="match status" value="1"/>
</dbReference>
<feature type="active site" evidence="1">
    <location>
        <position position="141"/>
    </location>
</feature>
<evidence type="ECO:0000313" key="4">
    <source>
        <dbReference type="EMBL" id="RVU47792.1"/>
    </source>
</evidence>
<evidence type="ECO:0000313" key="5">
    <source>
        <dbReference type="Proteomes" id="UP000285575"/>
    </source>
</evidence>
<evidence type="ECO:0000256" key="2">
    <source>
        <dbReference type="SAM" id="MobiDB-lite"/>
    </source>
</evidence>
<dbReference type="OrthoDB" id="9772911at2"/>
<dbReference type="AlphaFoldDB" id="A0A437RMF3"/>
<evidence type="ECO:0000256" key="1">
    <source>
        <dbReference type="PIRSR" id="PIRSR611757-1"/>
    </source>
</evidence>
<comment type="caution">
    <text evidence="4">The sequence shown here is derived from an EMBL/GenBank/DDBJ whole genome shotgun (WGS) entry which is preliminary data.</text>
</comment>
<organism evidence="4 5">
    <name type="scientific">Rubrivivax rivuli</name>
    <dbReference type="NCBI Taxonomy" id="1862385"/>
    <lineage>
        <taxon>Bacteria</taxon>
        <taxon>Pseudomonadati</taxon>
        <taxon>Pseudomonadota</taxon>
        <taxon>Betaproteobacteria</taxon>
        <taxon>Burkholderiales</taxon>
        <taxon>Sphaerotilaceae</taxon>
        <taxon>Rubrivivax</taxon>
    </lineage>
</organism>
<feature type="compositionally biased region" description="Basic residues" evidence="2">
    <location>
        <begin position="18"/>
        <end position="35"/>
    </location>
</feature>
<dbReference type="Gene3D" id="1.10.530.10">
    <property type="match status" value="1"/>
</dbReference>
<dbReference type="InterPro" id="IPR043426">
    <property type="entry name" value="MltB-like"/>
</dbReference>
<feature type="domain" description="Transglycosylase SLT" evidence="3">
    <location>
        <begin position="47"/>
        <end position="344"/>
    </location>
</feature>
<dbReference type="PANTHER" id="PTHR30163:SF9">
    <property type="entry name" value="MEMBRANE-BOUND LYTIC MUREIN TRANSGLYCOSYLASE B"/>
    <property type="match status" value="1"/>
</dbReference>
<dbReference type="NCBIfam" id="TIGR02282">
    <property type="entry name" value="MltB"/>
    <property type="match status" value="1"/>
</dbReference>
<dbReference type="PANTHER" id="PTHR30163">
    <property type="entry name" value="MEMBRANE-BOUND LYTIC MUREIN TRANSGLYCOSYLASE B"/>
    <property type="match status" value="1"/>
</dbReference>
<dbReference type="GO" id="GO:0009253">
    <property type="term" value="P:peptidoglycan catabolic process"/>
    <property type="evidence" value="ECO:0007669"/>
    <property type="project" value="TreeGrafter"/>
</dbReference>
<dbReference type="InterPro" id="IPR031304">
    <property type="entry name" value="SLT_2"/>
</dbReference>
<dbReference type="GO" id="GO:0008933">
    <property type="term" value="F:peptidoglycan lytic transglycosylase activity"/>
    <property type="evidence" value="ECO:0007669"/>
    <property type="project" value="TreeGrafter"/>
</dbReference>
<dbReference type="InterPro" id="IPR023346">
    <property type="entry name" value="Lysozyme-like_dom_sf"/>
</dbReference>
<gene>
    <name evidence="4" type="primary">mltB</name>
    <name evidence="4" type="ORF">EOE66_05165</name>
</gene>
<dbReference type="Pfam" id="PF13406">
    <property type="entry name" value="SLT_2"/>
    <property type="match status" value="1"/>
</dbReference>
<reference evidence="4 5" key="1">
    <citation type="submission" date="2019-01" db="EMBL/GenBank/DDBJ databases">
        <authorList>
            <person name="Chen W.-M."/>
        </authorList>
    </citation>
    <scope>NUCLEOTIDE SEQUENCE [LARGE SCALE GENOMIC DNA]</scope>
    <source>
        <strain evidence="4 5">KYPY4</strain>
    </source>
</reference>
<accession>A0A437RMF3</accession>
<dbReference type="EMBL" id="SACR01000002">
    <property type="protein sequence ID" value="RVU47792.1"/>
    <property type="molecule type" value="Genomic_DNA"/>
</dbReference>